<organism evidence="3 4">
    <name type="scientific">Planosporangium flavigriseum</name>
    <dbReference type="NCBI Taxonomy" id="373681"/>
    <lineage>
        <taxon>Bacteria</taxon>
        <taxon>Bacillati</taxon>
        <taxon>Actinomycetota</taxon>
        <taxon>Actinomycetes</taxon>
        <taxon>Micromonosporales</taxon>
        <taxon>Micromonosporaceae</taxon>
        <taxon>Planosporangium</taxon>
    </lineage>
</organism>
<proteinExistence type="predicted"/>
<evidence type="ECO:0000313" key="3">
    <source>
        <dbReference type="EMBL" id="GIG74211.1"/>
    </source>
</evidence>
<dbReference type="RefSeq" id="WP_168078524.1">
    <property type="nucleotide sequence ID" value="NZ_BAAAQJ010000004.1"/>
</dbReference>
<reference evidence="3" key="1">
    <citation type="submission" date="2021-01" db="EMBL/GenBank/DDBJ databases">
        <title>Whole genome shotgun sequence of Planosporangium flavigriseum NBRC 105377.</title>
        <authorList>
            <person name="Komaki H."/>
            <person name="Tamura T."/>
        </authorList>
    </citation>
    <scope>NUCLEOTIDE SEQUENCE</scope>
    <source>
        <strain evidence="3">NBRC 105377</strain>
    </source>
</reference>
<name>A0A8J3LV87_9ACTN</name>
<sequence>MAKLSTLLLAALLDSPALYHAFVVGDMDHTTALVRYLIAVVVAAIMLALLRGLMNGYRRANEAEAREAAREAEMEALAASREAAQDRAMEALEAARANPALIAQARRGTDGQQSADEVAE</sequence>
<keyword evidence="2" id="KW-0812">Transmembrane</keyword>
<evidence type="ECO:0000256" key="2">
    <source>
        <dbReference type="SAM" id="Phobius"/>
    </source>
</evidence>
<keyword evidence="2" id="KW-1133">Transmembrane helix</keyword>
<keyword evidence="1" id="KW-0175">Coiled coil</keyword>
<dbReference type="EMBL" id="BONU01000015">
    <property type="protein sequence ID" value="GIG74211.1"/>
    <property type="molecule type" value="Genomic_DNA"/>
</dbReference>
<comment type="caution">
    <text evidence="3">The sequence shown here is derived from an EMBL/GenBank/DDBJ whole genome shotgun (WGS) entry which is preliminary data.</text>
</comment>
<dbReference type="Proteomes" id="UP000653674">
    <property type="component" value="Unassembled WGS sequence"/>
</dbReference>
<keyword evidence="4" id="KW-1185">Reference proteome</keyword>
<protein>
    <submittedName>
        <fullName evidence="3">Uncharacterized protein</fullName>
    </submittedName>
</protein>
<evidence type="ECO:0000256" key="1">
    <source>
        <dbReference type="SAM" id="Coils"/>
    </source>
</evidence>
<evidence type="ECO:0000313" key="4">
    <source>
        <dbReference type="Proteomes" id="UP000653674"/>
    </source>
</evidence>
<accession>A0A8J3LV87</accession>
<feature type="coiled-coil region" evidence="1">
    <location>
        <begin position="62"/>
        <end position="94"/>
    </location>
</feature>
<feature type="transmembrane region" description="Helical" evidence="2">
    <location>
        <begin position="33"/>
        <end position="50"/>
    </location>
</feature>
<keyword evidence="2" id="KW-0472">Membrane</keyword>
<gene>
    <name evidence="3" type="ORF">Pfl04_26150</name>
</gene>
<dbReference type="AlphaFoldDB" id="A0A8J3LV87"/>